<reference evidence="2" key="1">
    <citation type="submission" date="2024-01" db="EMBL/GenBank/DDBJ databases">
        <authorList>
            <person name="Webb A."/>
        </authorList>
    </citation>
    <scope>NUCLEOTIDE SEQUENCE</scope>
    <source>
        <strain evidence="2">Pm1</strain>
    </source>
</reference>
<gene>
    <name evidence="2" type="ORF">PM001_LOCUS14825</name>
</gene>
<accession>A0AAV1U589</accession>
<name>A0AAV1U589_9STRA</name>
<proteinExistence type="predicted"/>
<feature type="region of interest" description="Disordered" evidence="1">
    <location>
        <begin position="1"/>
        <end position="28"/>
    </location>
</feature>
<sequence length="115" mass="13104">MTSRRFSSSRRPEHNNWKFRRNSSSRGRNVHSTACFRGEGYNDHESVYIAEDVAGISGFRTPSQAGFKGVLQHRFDEFLVHELSARSKMPVVLQNVAKRAGTWCTCFKSGCWISC</sequence>
<evidence type="ECO:0000256" key="1">
    <source>
        <dbReference type="SAM" id="MobiDB-lite"/>
    </source>
</evidence>
<comment type="caution">
    <text evidence="2">The sequence shown here is derived from an EMBL/GenBank/DDBJ whole genome shotgun (WGS) entry which is preliminary data.</text>
</comment>
<evidence type="ECO:0000313" key="3">
    <source>
        <dbReference type="Proteomes" id="UP001162060"/>
    </source>
</evidence>
<organism evidence="2 3">
    <name type="scientific">Peronospora matthiolae</name>
    <dbReference type="NCBI Taxonomy" id="2874970"/>
    <lineage>
        <taxon>Eukaryota</taxon>
        <taxon>Sar</taxon>
        <taxon>Stramenopiles</taxon>
        <taxon>Oomycota</taxon>
        <taxon>Peronosporomycetes</taxon>
        <taxon>Peronosporales</taxon>
        <taxon>Peronosporaceae</taxon>
        <taxon>Peronospora</taxon>
    </lineage>
</organism>
<dbReference type="EMBL" id="CAKLBY020000153">
    <property type="protein sequence ID" value="CAK7929675.1"/>
    <property type="molecule type" value="Genomic_DNA"/>
</dbReference>
<protein>
    <submittedName>
        <fullName evidence="2">Uncharacterized protein</fullName>
    </submittedName>
</protein>
<dbReference type="Proteomes" id="UP001162060">
    <property type="component" value="Unassembled WGS sequence"/>
</dbReference>
<evidence type="ECO:0000313" key="2">
    <source>
        <dbReference type="EMBL" id="CAK7929675.1"/>
    </source>
</evidence>
<dbReference type="AlphaFoldDB" id="A0AAV1U589"/>